<evidence type="ECO:0000256" key="4">
    <source>
        <dbReference type="ARBA" id="ARBA00022917"/>
    </source>
</evidence>
<dbReference type="InterPro" id="IPR009022">
    <property type="entry name" value="EFG_III"/>
</dbReference>
<evidence type="ECO:0000259" key="7">
    <source>
        <dbReference type="PROSITE" id="PS51722"/>
    </source>
</evidence>
<dbReference type="InterPro" id="IPR004540">
    <property type="entry name" value="Transl_elong_EFG/EF2"/>
</dbReference>
<dbReference type="InterPro" id="IPR047872">
    <property type="entry name" value="EFG_IV"/>
</dbReference>
<dbReference type="InterPro" id="IPR027417">
    <property type="entry name" value="P-loop_NTPase"/>
</dbReference>
<dbReference type="NCBIfam" id="TIGR00484">
    <property type="entry name" value="EF-G"/>
    <property type="match status" value="1"/>
</dbReference>
<dbReference type="Gene3D" id="3.30.70.870">
    <property type="entry name" value="Elongation Factor G (Translational Gtpase), domain 3"/>
    <property type="match status" value="1"/>
</dbReference>
<dbReference type="SUPFAM" id="SSF54211">
    <property type="entry name" value="Ribosomal protein S5 domain 2-like"/>
    <property type="match status" value="1"/>
</dbReference>
<dbReference type="Gene3D" id="3.40.50.300">
    <property type="entry name" value="P-loop containing nucleotide triphosphate hydrolases"/>
    <property type="match status" value="1"/>
</dbReference>
<dbReference type="Proteomes" id="UP000054560">
    <property type="component" value="Unassembled WGS sequence"/>
</dbReference>
<dbReference type="Pfam" id="PF00679">
    <property type="entry name" value="EFG_C"/>
    <property type="match status" value="1"/>
</dbReference>
<comment type="similarity">
    <text evidence="1">Belongs to the TRAFAC class translation factor GTPase superfamily. Classic translation factor GTPase family. EF-G/EF-2 subfamily.</text>
</comment>
<evidence type="ECO:0000256" key="3">
    <source>
        <dbReference type="ARBA" id="ARBA00022768"/>
    </source>
</evidence>
<dbReference type="OrthoDB" id="198619at2759"/>
<dbReference type="AlphaFoldDB" id="A0A0L0FYV2"/>
<dbReference type="GO" id="GO:0003924">
    <property type="term" value="F:GTPase activity"/>
    <property type="evidence" value="ECO:0007669"/>
    <property type="project" value="InterPro"/>
</dbReference>
<dbReference type="Pfam" id="PF00009">
    <property type="entry name" value="GTP_EFTU"/>
    <property type="match status" value="1"/>
</dbReference>
<dbReference type="PANTHER" id="PTHR43636:SF2">
    <property type="entry name" value="ELONGATION FACTOR G, MITOCHONDRIAL"/>
    <property type="match status" value="1"/>
</dbReference>
<dbReference type="PROSITE" id="PS51722">
    <property type="entry name" value="G_TR_2"/>
    <property type="match status" value="1"/>
</dbReference>
<dbReference type="GO" id="GO:0003746">
    <property type="term" value="F:translation elongation factor activity"/>
    <property type="evidence" value="ECO:0007669"/>
    <property type="project" value="UniProtKB-KW"/>
</dbReference>
<evidence type="ECO:0000313" key="8">
    <source>
        <dbReference type="EMBL" id="KNC81128.1"/>
    </source>
</evidence>
<sequence>ERLQNLRNIGISAHIDSGKTTLTERILYYTGRIDAIHEVRGKDGVGAKMDSMDLEREKGITIQSAATYTKWRDTNINIIDTPGHVDFTVEVERALRVLDGAVLVLCSVGGVQSQTLTVDRQMKRYDVPAICFVNKLDRPGGNAHKIVDQLRAKLHHNAALIQMPIGIEENLEGCVDLIRMECLKHEGENGEIIARSPVTADLLEEATRLRHELIECVSNVDDELAEMFLDEIDPTPEQLSAAIRRATVVRKFTPVCVGTALKNKGVQPLLDVVLEFLPAPHEVENYALDITNNEEKVFIDSTAEKKPLVMLAFKLEEGKYGQLTYMRVYQGKLRRGDLIQNITASGKKIKVSRLVRMHSDEMEEVTEIGSGEICALFGMDCASGDTFTDGSVKYAMSSMHVPSPVISLAVEPTNKNDQDKLGKALSRFVKEDPTFRVHVDDESGQTIVSVRSYVGMGELHLEVYLERIKREYNCSVKSDKPKVAFRETLGNATKFDYLHKKQSGGSGQYGRIIGELIPTEEQDGENEFETNTVGQNIPTEYLPAIEKGFFEACAAGPLIGAPVTGTKMILRDGAAHAVDSNEMAFKLAAKGAFRTAMEAGGAIILEPMMKLEVSVPDEFQGGVMGGLNKRKGMINDTDASDGFCTITAEIPLANMFGYSSELRSSTQVGVHTRSGLQRL</sequence>
<dbReference type="CDD" id="cd01886">
    <property type="entry name" value="EF-G"/>
    <property type="match status" value="1"/>
</dbReference>
<dbReference type="GeneID" id="25907056"/>
<dbReference type="InterPro" id="IPR005517">
    <property type="entry name" value="Transl_elong_EFG/EF2_IV"/>
</dbReference>
<dbReference type="InterPro" id="IPR005225">
    <property type="entry name" value="Small_GTP-bd"/>
</dbReference>
<dbReference type="FunFam" id="2.40.30.10:FF:000022">
    <property type="entry name" value="Elongation factor G, mitochondrial"/>
    <property type="match status" value="1"/>
</dbReference>
<keyword evidence="4" id="KW-0648">Protein biosynthesis</keyword>
<feature type="non-terminal residue" evidence="8">
    <location>
        <position position="1"/>
    </location>
</feature>
<dbReference type="CDD" id="cd01434">
    <property type="entry name" value="EFG_mtEFG1_IV"/>
    <property type="match status" value="1"/>
</dbReference>
<dbReference type="Gene3D" id="3.30.230.10">
    <property type="match status" value="1"/>
</dbReference>
<evidence type="ECO:0000313" key="9">
    <source>
        <dbReference type="Proteomes" id="UP000054560"/>
    </source>
</evidence>
<dbReference type="SMART" id="SM00889">
    <property type="entry name" value="EFG_IV"/>
    <property type="match status" value="1"/>
</dbReference>
<dbReference type="InterPro" id="IPR031157">
    <property type="entry name" value="G_TR_CS"/>
</dbReference>
<dbReference type="GO" id="GO:0070125">
    <property type="term" value="P:mitochondrial translational elongation"/>
    <property type="evidence" value="ECO:0007669"/>
    <property type="project" value="TreeGrafter"/>
</dbReference>
<dbReference type="Pfam" id="PF03144">
    <property type="entry name" value="GTP_EFTU_D2"/>
    <property type="match status" value="1"/>
</dbReference>
<keyword evidence="2" id="KW-0547">Nucleotide-binding</keyword>
<dbReference type="GO" id="GO:0005759">
    <property type="term" value="C:mitochondrial matrix"/>
    <property type="evidence" value="ECO:0007669"/>
    <property type="project" value="UniProtKB-ARBA"/>
</dbReference>
<dbReference type="InterPro" id="IPR009000">
    <property type="entry name" value="Transl_B-barrel_sf"/>
</dbReference>
<dbReference type="Gene3D" id="3.30.70.240">
    <property type="match status" value="1"/>
</dbReference>
<reference evidence="8 9" key="1">
    <citation type="submission" date="2011-02" db="EMBL/GenBank/DDBJ databases">
        <title>The Genome Sequence of Sphaeroforma arctica JP610.</title>
        <authorList>
            <consortium name="The Broad Institute Genome Sequencing Platform"/>
            <person name="Russ C."/>
            <person name="Cuomo C."/>
            <person name="Young S.K."/>
            <person name="Zeng Q."/>
            <person name="Gargeya S."/>
            <person name="Alvarado L."/>
            <person name="Berlin A."/>
            <person name="Chapman S.B."/>
            <person name="Chen Z."/>
            <person name="Freedman E."/>
            <person name="Gellesch M."/>
            <person name="Goldberg J."/>
            <person name="Griggs A."/>
            <person name="Gujja S."/>
            <person name="Heilman E."/>
            <person name="Heiman D."/>
            <person name="Howarth C."/>
            <person name="Mehta T."/>
            <person name="Neiman D."/>
            <person name="Pearson M."/>
            <person name="Roberts A."/>
            <person name="Saif S."/>
            <person name="Shea T."/>
            <person name="Shenoy N."/>
            <person name="Sisk P."/>
            <person name="Stolte C."/>
            <person name="Sykes S."/>
            <person name="White J."/>
            <person name="Yandava C."/>
            <person name="Burger G."/>
            <person name="Gray M.W."/>
            <person name="Holland P.W.H."/>
            <person name="King N."/>
            <person name="Lang F.B.F."/>
            <person name="Roger A.J."/>
            <person name="Ruiz-Trillo I."/>
            <person name="Haas B."/>
            <person name="Nusbaum C."/>
            <person name="Birren B."/>
        </authorList>
    </citation>
    <scope>NUCLEOTIDE SEQUENCE [LARGE SCALE GENOMIC DNA]</scope>
    <source>
        <strain evidence="8 9">JP610</strain>
    </source>
</reference>
<dbReference type="InterPro" id="IPR035647">
    <property type="entry name" value="EFG_III/V"/>
</dbReference>
<keyword evidence="9" id="KW-1185">Reference proteome</keyword>
<dbReference type="STRING" id="667725.A0A0L0FYV2"/>
<evidence type="ECO:0000256" key="1">
    <source>
        <dbReference type="ARBA" id="ARBA00005870"/>
    </source>
</evidence>
<evidence type="ECO:0000256" key="5">
    <source>
        <dbReference type="ARBA" id="ARBA00023128"/>
    </source>
</evidence>
<dbReference type="FunFam" id="3.30.70.870:FF:000001">
    <property type="entry name" value="Elongation factor G"/>
    <property type="match status" value="1"/>
</dbReference>
<keyword evidence="6" id="KW-0342">GTP-binding</keyword>
<dbReference type="SUPFAM" id="SSF50447">
    <property type="entry name" value="Translation proteins"/>
    <property type="match status" value="1"/>
</dbReference>
<dbReference type="PANTHER" id="PTHR43636">
    <property type="entry name" value="ELONGATION FACTOR G, MITOCHONDRIAL"/>
    <property type="match status" value="1"/>
</dbReference>
<dbReference type="InterPro" id="IPR000795">
    <property type="entry name" value="T_Tr_GTP-bd_dom"/>
</dbReference>
<dbReference type="CDD" id="cd16262">
    <property type="entry name" value="EFG_III"/>
    <property type="match status" value="1"/>
</dbReference>
<dbReference type="InterPro" id="IPR020568">
    <property type="entry name" value="Ribosomal_Su5_D2-typ_SF"/>
</dbReference>
<dbReference type="PROSITE" id="PS00301">
    <property type="entry name" value="G_TR_1"/>
    <property type="match status" value="1"/>
</dbReference>
<feature type="domain" description="Tr-type G" evidence="7">
    <location>
        <begin position="4"/>
        <end position="281"/>
    </location>
</feature>
<dbReference type="Pfam" id="PF14492">
    <property type="entry name" value="EFG_III"/>
    <property type="match status" value="1"/>
</dbReference>
<dbReference type="PRINTS" id="PR00315">
    <property type="entry name" value="ELONGATNFCT"/>
</dbReference>
<keyword evidence="3 8" id="KW-0251">Elongation factor</keyword>
<dbReference type="InterPro" id="IPR014721">
    <property type="entry name" value="Ribsml_uS5_D2-typ_fold_subgr"/>
</dbReference>
<keyword evidence="5" id="KW-0496">Mitochondrion</keyword>
<organism evidence="8 9">
    <name type="scientific">Sphaeroforma arctica JP610</name>
    <dbReference type="NCBI Taxonomy" id="667725"/>
    <lineage>
        <taxon>Eukaryota</taxon>
        <taxon>Ichthyosporea</taxon>
        <taxon>Ichthyophonida</taxon>
        <taxon>Sphaeroforma</taxon>
    </lineage>
</organism>
<evidence type="ECO:0000256" key="2">
    <source>
        <dbReference type="ARBA" id="ARBA00022741"/>
    </source>
</evidence>
<proteinExistence type="inferred from homology"/>
<dbReference type="InterPro" id="IPR004161">
    <property type="entry name" value="EFTu-like_2"/>
</dbReference>
<dbReference type="eggNOG" id="KOG0465">
    <property type="taxonomic scope" value="Eukaryota"/>
</dbReference>
<dbReference type="InterPro" id="IPR041095">
    <property type="entry name" value="EFG_II"/>
</dbReference>
<dbReference type="Pfam" id="PF03764">
    <property type="entry name" value="EFG_IV"/>
    <property type="match status" value="1"/>
</dbReference>
<protein>
    <submittedName>
        <fullName evidence="8">Elongation factor G, mitochondrial</fullName>
    </submittedName>
</protein>
<dbReference type="HAMAP" id="MF_00054_B">
    <property type="entry name" value="EF_G_EF_2_B"/>
    <property type="match status" value="1"/>
</dbReference>
<dbReference type="CDD" id="cd04091">
    <property type="entry name" value="mtEFG1_II_like"/>
    <property type="match status" value="1"/>
</dbReference>
<evidence type="ECO:0000256" key="6">
    <source>
        <dbReference type="ARBA" id="ARBA00023134"/>
    </source>
</evidence>
<name>A0A0L0FYV2_9EUKA</name>
<gene>
    <name evidence="8" type="ORF">SARC_06552</name>
</gene>
<accession>A0A0L0FYV2</accession>
<dbReference type="NCBIfam" id="NF009381">
    <property type="entry name" value="PRK12740.1-5"/>
    <property type="match status" value="1"/>
</dbReference>
<dbReference type="SUPFAM" id="SSF54980">
    <property type="entry name" value="EF-G C-terminal domain-like"/>
    <property type="match status" value="2"/>
</dbReference>
<dbReference type="FunFam" id="3.30.70.240:FF:000001">
    <property type="entry name" value="Elongation factor G"/>
    <property type="match status" value="1"/>
</dbReference>
<dbReference type="NCBIfam" id="TIGR00231">
    <property type="entry name" value="small_GTP"/>
    <property type="match status" value="1"/>
</dbReference>
<dbReference type="EMBL" id="KQ242067">
    <property type="protein sequence ID" value="KNC81128.1"/>
    <property type="molecule type" value="Genomic_DNA"/>
</dbReference>
<dbReference type="GO" id="GO:0005525">
    <property type="term" value="F:GTP binding"/>
    <property type="evidence" value="ECO:0007669"/>
    <property type="project" value="UniProtKB-KW"/>
</dbReference>
<dbReference type="FunFam" id="3.40.50.300:FF:000514">
    <property type="entry name" value="Ribosome-releasing factor 2, mitochondrial"/>
    <property type="match status" value="1"/>
</dbReference>
<dbReference type="RefSeq" id="XP_014155030.1">
    <property type="nucleotide sequence ID" value="XM_014299555.1"/>
</dbReference>
<dbReference type="SUPFAM" id="SSF52540">
    <property type="entry name" value="P-loop containing nucleoside triphosphate hydrolases"/>
    <property type="match status" value="1"/>
</dbReference>
<dbReference type="InterPro" id="IPR000640">
    <property type="entry name" value="EFG_V-like"/>
</dbReference>
<dbReference type="SMART" id="SM00838">
    <property type="entry name" value="EFG_C"/>
    <property type="match status" value="1"/>
</dbReference>
<dbReference type="FunFam" id="3.30.230.10:FF:000003">
    <property type="entry name" value="Elongation factor G"/>
    <property type="match status" value="1"/>
</dbReference>
<dbReference type="Gene3D" id="2.40.30.10">
    <property type="entry name" value="Translation factors"/>
    <property type="match status" value="1"/>
</dbReference>